<dbReference type="SUPFAM" id="SSF50494">
    <property type="entry name" value="Trypsin-like serine proteases"/>
    <property type="match status" value="1"/>
</dbReference>
<dbReference type="Pfam" id="PF00089">
    <property type="entry name" value="Trypsin"/>
    <property type="match status" value="1"/>
</dbReference>
<evidence type="ECO:0000256" key="1">
    <source>
        <dbReference type="ARBA" id="ARBA00023157"/>
    </source>
</evidence>
<feature type="chain" id="PRO_5040189200" description="Peptidase S1 domain-containing protein" evidence="3">
    <location>
        <begin position="20"/>
        <end position="282"/>
    </location>
</feature>
<evidence type="ECO:0000313" key="5">
    <source>
        <dbReference type="EMBL" id="CAG9767513.1"/>
    </source>
</evidence>
<accession>A0A9N9MNT8</accession>
<dbReference type="InterPro" id="IPR001314">
    <property type="entry name" value="Peptidase_S1A"/>
</dbReference>
<evidence type="ECO:0000256" key="2">
    <source>
        <dbReference type="ARBA" id="ARBA00024195"/>
    </source>
</evidence>
<dbReference type="GO" id="GO:0004252">
    <property type="term" value="F:serine-type endopeptidase activity"/>
    <property type="evidence" value="ECO:0007669"/>
    <property type="project" value="InterPro"/>
</dbReference>
<dbReference type="InterPro" id="IPR051487">
    <property type="entry name" value="Ser/Thr_Proteases_Immune/Dev"/>
</dbReference>
<keyword evidence="1" id="KW-1015">Disulfide bond</keyword>
<dbReference type="InterPro" id="IPR043504">
    <property type="entry name" value="Peptidase_S1_PA_chymotrypsin"/>
</dbReference>
<dbReference type="PANTHER" id="PTHR24256">
    <property type="entry name" value="TRYPTASE-RELATED"/>
    <property type="match status" value="1"/>
</dbReference>
<dbReference type="PROSITE" id="PS50240">
    <property type="entry name" value="TRYPSIN_DOM"/>
    <property type="match status" value="1"/>
</dbReference>
<comment type="similarity">
    <text evidence="2">Belongs to the peptidase S1 family. CLIP subfamily.</text>
</comment>
<evidence type="ECO:0000313" key="6">
    <source>
        <dbReference type="Proteomes" id="UP001152799"/>
    </source>
</evidence>
<organism evidence="5 6">
    <name type="scientific">Ceutorhynchus assimilis</name>
    <name type="common">cabbage seed weevil</name>
    <dbReference type="NCBI Taxonomy" id="467358"/>
    <lineage>
        <taxon>Eukaryota</taxon>
        <taxon>Metazoa</taxon>
        <taxon>Ecdysozoa</taxon>
        <taxon>Arthropoda</taxon>
        <taxon>Hexapoda</taxon>
        <taxon>Insecta</taxon>
        <taxon>Pterygota</taxon>
        <taxon>Neoptera</taxon>
        <taxon>Endopterygota</taxon>
        <taxon>Coleoptera</taxon>
        <taxon>Polyphaga</taxon>
        <taxon>Cucujiformia</taxon>
        <taxon>Curculionidae</taxon>
        <taxon>Ceutorhynchinae</taxon>
        <taxon>Ceutorhynchus</taxon>
    </lineage>
</organism>
<dbReference type="SMART" id="SM00020">
    <property type="entry name" value="Tryp_SPc"/>
    <property type="match status" value="1"/>
</dbReference>
<dbReference type="GO" id="GO:0006508">
    <property type="term" value="P:proteolysis"/>
    <property type="evidence" value="ECO:0007669"/>
    <property type="project" value="InterPro"/>
</dbReference>
<dbReference type="PRINTS" id="PR00722">
    <property type="entry name" value="CHYMOTRYPSIN"/>
</dbReference>
<protein>
    <recommendedName>
        <fullName evidence="4">Peptidase S1 domain-containing protein</fullName>
    </recommendedName>
</protein>
<proteinExistence type="inferred from homology"/>
<feature type="domain" description="Peptidase S1" evidence="4">
    <location>
        <begin position="30"/>
        <end position="250"/>
    </location>
</feature>
<dbReference type="InterPro" id="IPR009003">
    <property type="entry name" value="Peptidase_S1_PA"/>
</dbReference>
<sequence length="282" mass="31816">MNQSILFTFLLIKFQLVLLEELCYVNKARMIGGRPCPTKQFNFVLQLQGTLQDGKMSKCAAYLIEPTWALTAAHCKTPGATDFQIIAPASTEPINVTVKKFHIHPKWKNDTIDTKLLNDIALLKLDKPLDDKSGFVTLPSADTSKRYCKEGLGTTVGFRQERILELMCGNLKLMGFTVCQDKLKNIVINRKHHICSFSPYLQMEQCDSGGPLFCANVLVGLGTFLPRTKDKPAVYTKVQNHLKFIRQLVDSAEFDTSRSIDFSHSKTVYGCFVFNLVVFVFF</sequence>
<dbReference type="Proteomes" id="UP001152799">
    <property type="component" value="Chromosome 4"/>
</dbReference>
<evidence type="ECO:0000259" key="4">
    <source>
        <dbReference type="PROSITE" id="PS50240"/>
    </source>
</evidence>
<evidence type="ECO:0000256" key="3">
    <source>
        <dbReference type="SAM" id="SignalP"/>
    </source>
</evidence>
<dbReference type="InterPro" id="IPR018114">
    <property type="entry name" value="TRYPSIN_HIS"/>
</dbReference>
<dbReference type="InterPro" id="IPR001254">
    <property type="entry name" value="Trypsin_dom"/>
</dbReference>
<dbReference type="EMBL" id="OU892280">
    <property type="protein sequence ID" value="CAG9767513.1"/>
    <property type="molecule type" value="Genomic_DNA"/>
</dbReference>
<dbReference type="Gene3D" id="2.40.10.10">
    <property type="entry name" value="Trypsin-like serine proteases"/>
    <property type="match status" value="1"/>
</dbReference>
<reference evidence="5" key="1">
    <citation type="submission" date="2022-01" db="EMBL/GenBank/DDBJ databases">
        <authorList>
            <person name="King R."/>
        </authorList>
    </citation>
    <scope>NUCLEOTIDE SEQUENCE</scope>
</reference>
<name>A0A9N9MNT8_9CUCU</name>
<dbReference type="PROSITE" id="PS00134">
    <property type="entry name" value="TRYPSIN_HIS"/>
    <property type="match status" value="1"/>
</dbReference>
<gene>
    <name evidence="5" type="ORF">CEUTPL_LOCUS8076</name>
</gene>
<dbReference type="AlphaFoldDB" id="A0A9N9MNT8"/>
<keyword evidence="3" id="KW-0732">Signal</keyword>
<feature type="signal peptide" evidence="3">
    <location>
        <begin position="1"/>
        <end position="19"/>
    </location>
</feature>
<keyword evidence="6" id="KW-1185">Reference proteome</keyword>